<dbReference type="Proteomes" id="UP000827872">
    <property type="component" value="Linkage Group LG17"/>
</dbReference>
<evidence type="ECO:0000313" key="2">
    <source>
        <dbReference type="Proteomes" id="UP000827872"/>
    </source>
</evidence>
<protein>
    <submittedName>
        <fullName evidence="1">Talin-2</fullName>
    </submittedName>
</protein>
<proteinExistence type="predicted"/>
<keyword evidence="2" id="KW-1185">Reference proteome</keyword>
<name>A0ACB8E4T7_9SAUR</name>
<sequence>MYQLKGAAKVMVTNVTSLLKTVKAVEDEATRGTRALEATIECIKQELAVFQSKEVPRRRRREESIRMAKGITMATAIAVAAGNSCTGGRM</sequence>
<evidence type="ECO:0000313" key="1">
    <source>
        <dbReference type="EMBL" id="KAH7987390.1"/>
    </source>
</evidence>
<reference evidence="1" key="1">
    <citation type="submission" date="2021-08" db="EMBL/GenBank/DDBJ databases">
        <title>The first chromosome-level gecko genome reveals the dynamic sex chromosomes of Neotropical dwarf geckos (Sphaerodactylidae: Sphaerodactylus).</title>
        <authorList>
            <person name="Pinto B.J."/>
            <person name="Keating S.E."/>
            <person name="Gamble T."/>
        </authorList>
    </citation>
    <scope>NUCLEOTIDE SEQUENCE</scope>
    <source>
        <strain evidence="1">TG3544</strain>
    </source>
</reference>
<comment type="caution">
    <text evidence="1">The sequence shown here is derived from an EMBL/GenBank/DDBJ whole genome shotgun (WGS) entry which is preliminary data.</text>
</comment>
<accession>A0ACB8E4T7</accession>
<organism evidence="1 2">
    <name type="scientific">Sphaerodactylus townsendi</name>
    <dbReference type="NCBI Taxonomy" id="933632"/>
    <lineage>
        <taxon>Eukaryota</taxon>
        <taxon>Metazoa</taxon>
        <taxon>Chordata</taxon>
        <taxon>Craniata</taxon>
        <taxon>Vertebrata</taxon>
        <taxon>Euteleostomi</taxon>
        <taxon>Lepidosauria</taxon>
        <taxon>Squamata</taxon>
        <taxon>Bifurcata</taxon>
        <taxon>Gekkota</taxon>
        <taxon>Sphaerodactylidae</taxon>
        <taxon>Sphaerodactylus</taxon>
    </lineage>
</organism>
<gene>
    <name evidence="1" type="primary">TLN2_2</name>
    <name evidence="1" type="ORF">K3G42_004099</name>
</gene>
<dbReference type="EMBL" id="CM037630">
    <property type="protein sequence ID" value="KAH7987390.1"/>
    <property type="molecule type" value="Genomic_DNA"/>
</dbReference>